<feature type="domain" description="Helicase ATP-binding" evidence="1">
    <location>
        <begin position="10"/>
        <end position="211"/>
    </location>
</feature>
<organism evidence="2">
    <name type="scientific">viral metagenome</name>
    <dbReference type="NCBI Taxonomy" id="1070528"/>
    <lineage>
        <taxon>unclassified sequences</taxon>
        <taxon>metagenomes</taxon>
        <taxon>organismal metagenomes</taxon>
    </lineage>
</organism>
<evidence type="ECO:0000313" key="3">
    <source>
        <dbReference type="EMBL" id="QJA88679.1"/>
    </source>
</evidence>
<evidence type="ECO:0000259" key="1">
    <source>
        <dbReference type="SMART" id="SM00487"/>
    </source>
</evidence>
<dbReference type="InterPro" id="IPR000330">
    <property type="entry name" value="SNF2_N"/>
</dbReference>
<evidence type="ECO:0000313" key="2">
    <source>
        <dbReference type="EMBL" id="QJA75232.1"/>
    </source>
</evidence>
<dbReference type="Gene3D" id="3.40.50.300">
    <property type="entry name" value="P-loop containing nucleotide triphosphate hydrolases"/>
    <property type="match status" value="1"/>
</dbReference>
<dbReference type="InterPro" id="IPR038718">
    <property type="entry name" value="SNF2-like_sf"/>
</dbReference>
<dbReference type="AlphaFoldDB" id="A0A6M3K1M9"/>
<dbReference type="EMBL" id="MT142796">
    <property type="protein sequence ID" value="QJA88679.1"/>
    <property type="molecule type" value="Genomic_DNA"/>
</dbReference>
<dbReference type="SMART" id="SM00487">
    <property type="entry name" value="DEXDc"/>
    <property type="match status" value="1"/>
</dbReference>
<dbReference type="Gene3D" id="3.40.50.10810">
    <property type="entry name" value="Tandem AAA-ATPase domain"/>
    <property type="match status" value="1"/>
</dbReference>
<accession>A0A6M3K1M9</accession>
<proteinExistence type="predicted"/>
<dbReference type="InterPro" id="IPR027417">
    <property type="entry name" value="P-loop_NTPase"/>
</dbReference>
<dbReference type="PANTHER" id="PTHR10799">
    <property type="entry name" value="SNF2/RAD54 HELICASE FAMILY"/>
    <property type="match status" value="1"/>
</dbReference>
<reference evidence="2" key="1">
    <citation type="submission" date="2020-03" db="EMBL/GenBank/DDBJ databases">
        <title>The deep terrestrial virosphere.</title>
        <authorList>
            <person name="Holmfeldt K."/>
            <person name="Nilsson E."/>
            <person name="Simone D."/>
            <person name="Lopez-Fernandez M."/>
            <person name="Wu X."/>
            <person name="de Brujin I."/>
            <person name="Lundin D."/>
            <person name="Andersson A."/>
            <person name="Bertilsson S."/>
            <person name="Dopson M."/>
        </authorList>
    </citation>
    <scope>NUCLEOTIDE SEQUENCE</scope>
    <source>
        <strain evidence="2">MM415A01856</strain>
        <strain evidence="3">MM415B02713</strain>
    </source>
</reference>
<dbReference type="GO" id="GO:0005524">
    <property type="term" value="F:ATP binding"/>
    <property type="evidence" value="ECO:0007669"/>
    <property type="project" value="InterPro"/>
</dbReference>
<keyword evidence="2" id="KW-0347">Helicase</keyword>
<dbReference type="InterPro" id="IPR014001">
    <property type="entry name" value="Helicase_ATP-bd"/>
</dbReference>
<keyword evidence="2" id="KW-0378">Hydrolase</keyword>
<keyword evidence="2" id="KW-0547">Nucleotide-binding</keyword>
<keyword evidence="2" id="KW-0067">ATP-binding</keyword>
<dbReference type="GO" id="GO:0004386">
    <property type="term" value="F:helicase activity"/>
    <property type="evidence" value="ECO:0007669"/>
    <property type="project" value="UniProtKB-KW"/>
</dbReference>
<dbReference type="EMBL" id="MT142149">
    <property type="protein sequence ID" value="QJA75232.1"/>
    <property type="molecule type" value="Genomic_DNA"/>
</dbReference>
<sequence length="488" mass="56514">MKLPTNFDLIAPPWGKFQEESIGFGVLKENPGLLLDMGLGKTYVALNIARYRIQNNNVNKVLVASPLGVIGKWLKEIRKFTEYDGIILHSGSKKKRIDSIKQFQRNNKYKFGLINYEALFIYFNYLKTVGIDIIIADESARYIKNIKQSNDKFEGTKRALAAVALGDLVRHRMILTGTLITNIPIDIWGQFRFLDKGTTFGQNFYSWRNYFFIPYKYSGFVKWILNKERAKYLTKGIYNSCIRFKKEDVIQDLPEKVNIILELELEGKLLAEYNRAKKEILAELETEQGLARVNMQHIFTKIIRLQQITSGFTKNERDENVRLIHTPKLDALIEEIEMILEEKESIIIWCKFLFTIKTISDILNNKNINHIIMTGKDKDKTSKWRTFQISGCPIFIGQVVAGGIGIELFKENTMDEYQHTIFMENEFSLDVRDQATGRSYGRIGQRAKSRIVDITIKNTIDEKILNTLNKNRDISDLIMEKGAINFIK</sequence>
<dbReference type="Pfam" id="PF00176">
    <property type="entry name" value="SNF2-rel_dom"/>
    <property type="match status" value="1"/>
</dbReference>
<gene>
    <name evidence="2" type="ORF">MM415A01856_0010</name>
    <name evidence="3" type="ORF">MM415B02713_0010</name>
</gene>
<protein>
    <submittedName>
        <fullName evidence="2">Putative helicase</fullName>
    </submittedName>
</protein>
<dbReference type="SUPFAM" id="SSF52540">
    <property type="entry name" value="P-loop containing nucleoside triphosphate hydrolases"/>
    <property type="match status" value="2"/>
</dbReference>
<name>A0A6M3K1M9_9ZZZZ</name>